<evidence type="ECO:0000256" key="1">
    <source>
        <dbReference type="ARBA" id="ARBA00003143"/>
    </source>
</evidence>
<dbReference type="AlphaFoldDB" id="A0A2K3K8P9"/>
<sequence length="164" mass="18110">MNSFFVLCLLGLILNVSSHVAHAQVRQDSPSDYVNAHNAERSKIFTFKPSNLVWDNKIAAFAQNYANQRKDCKLIPSGSHYGENLLVTASFISGADAVKLWVAEGPHYNHYFNKCDGGDCSHYTQVMWEDSKRVGCGKVTCDNGGTFVTCNYDPPGNIPGQTPF</sequence>
<dbReference type="InterPro" id="IPR018244">
    <property type="entry name" value="Allrgn_V5/Tpx1_CS"/>
</dbReference>
<accession>A0A2K3K8P9</accession>
<dbReference type="CDD" id="cd05381">
    <property type="entry name" value="CAP_PR-1"/>
    <property type="match status" value="1"/>
</dbReference>
<keyword evidence="2" id="KW-0568">Pathogenesis-related protein</keyword>
<dbReference type="FunFam" id="3.40.33.10:FF:000004">
    <property type="entry name" value="CAP, cysteine-rich secretory protein, antigen 5"/>
    <property type="match status" value="1"/>
</dbReference>
<keyword evidence="2" id="KW-0611">Plant defense</keyword>
<gene>
    <name evidence="5" type="ORF">L195_g053092</name>
</gene>
<comment type="function">
    <text evidence="1">Probably involved in the defense reaction of plants against pathogens.</text>
</comment>
<dbReference type="STRING" id="57577.A0A2K3K8P9"/>
<dbReference type="EMBL" id="ASHM01088227">
    <property type="protein sequence ID" value="PNX62649.1"/>
    <property type="molecule type" value="Genomic_DNA"/>
</dbReference>
<dbReference type="Proteomes" id="UP000236291">
    <property type="component" value="Unassembled WGS sequence"/>
</dbReference>
<dbReference type="SMART" id="SM00198">
    <property type="entry name" value="SCP"/>
    <property type="match status" value="1"/>
</dbReference>
<proteinExistence type="predicted"/>
<evidence type="ECO:0000256" key="2">
    <source>
        <dbReference type="ARBA" id="ARBA00023265"/>
    </source>
</evidence>
<evidence type="ECO:0000313" key="6">
    <source>
        <dbReference type="Proteomes" id="UP000236291"/>
    </source>
</evidence>
<reference evidence="5 6" key="1">
    <citation type="journal article" date="2014" name="Am. J. Bot.">
        <title>Genome assembly and annotation for red clover (Trifolium pratense; Fabaceae).</title>
        <authorList>
            <person name="Istvanek J."/>
            <person name="Jaros M."/>
            <person name="Krenek A."/>
            <person name="Repkova J."/>
        </authorList>
    </citation>
    <scope>NUCLEOTIDE SEQUENCE [LARGE SCALE GENOMIC DNA]</scope>
    <source>
        <strain evidence="6">cv. Tatra</strain>
        <tissue evidence="5">Young leaves</tissue>
    </source>
</reference>
<evidence type="ECO:0000313" key="5">
    <source>
        <dbReference type="EMBL" id="PNX62649.1"/>
    </source>
</evidence>
<dbReference type="InterPro" id="IPR014044">
    <property type="entry name" value="CAP_dom"/>
</dbReference>
<dbReference type="ExpressionAtlas" id="A0A2K3K8P9">
    <property type="expression patterns" value="baseline"/>
</dbReference>
<feature type="domain" description="SCP" evidence="4">
    <location>
        <begin position="28"/>
        <end position="160"/>
    </location>
</feature>
<dbReference type="PANTHER" id="PTHR10334">
    <property type="entry name" value="CYSTEINE-RICH SECRETORY PROTEIN-RELATED"/>
    <property type="match status" value="1"/>
</dbReference>
<dbReference type="SUPFAM" id="SSF55797">
    <property type="entry name" value="PR-1-like"/>
    <property type="match status" value="1"/>
</dbReference>
<dbReference type="GO" id="GO:0005576">
    <property type="term" value="C:extracellular region"/>
    <property type="evidence" value="ECO:0007669"/>
    <property type="project" value="InterPro"/>
</dbReference>
<dbReference type="Gene3D" id="3.40.33.10">
    <property type="entry name" value="CAP"/>
    <property type="match status" value="1"/>
</dbReference>
<comment type="caution">
    <text evidence="5">The sequence shown here is derived from an EMBL/GenBank/DDBJ whole genome shotgun (WGS) entry which is preliminary data.</text>
</comment>
<feature type="chain" id="PRO_5014469492" evidence="3">
    <location>
        <begin position="24"/>
        <end position="164"/>
    </location>
</feature>
<reference evidence="5 6" key="2">
    <citation type="journal article" date="2017" name="Front. Plant Sci.">
        <title>Gene Classification and Mining of Molecular Markers Useful in Red Clover (Trifolium pratense) Breeding.</title>
        <authorList>
            <person name="Istvanek J."/>
            <person name="Dluhosova J."/>
            <person name="Dluhos P."/>
            <person name="Patkova L."/>
            <person name="Nedelnik J."/>
            <person name="Repkova J."/>
        </authorList>
    </citation>
    <scope>NUCLEOTIDE SEQUENCE [LARGE SCALE GENOMIC DNA]</scope>
    <source>
        <strain evidence="6">cv. Tatra</strain>
        <tissue evidence="5">Young leaves</tissue>
    </source>
</reference>
<dbReference type="Pfam" id="PF00188">
    <property type="entry name" value="CAP"/>
    <property type="match status" value="1"/>
</dbReference>
<dbReference type="PROSITE" id="PS01010">
    <property type="entry name" value="CRISP_2"/>
    <property type="match status" value="1"/>
</dbReference>
<organism evidence="5 6">
    <name type="scientific">Trifolium pratense</name>
    <name type="common">Red clover</name>
    <dbReference type="NCBI Taxonomy" id="57577"/>
    <lineage>
        <taxon>Eukaryota</taxon>
        <taxon>Viridiplantae</taxon>
        <taxon>Streptophyta</taxon>
        <taxon>Embryophyta</taxon>
        <taxon>Tracheophyta</taxon>
        <taxon>Spermatophyta</taxon>
        <taxon>Magnoliopsida</taxon>
        <taxon>eudicotyledons</taxon>
        <taxon>Gunneridae</taxon>
        <taxon>Pentapetalae</taxon>
        <taxon>rosids</taxon>
        <taxon>fabids</taxon>
        <taxon>Fabales</taxon>
        <taxon>Fabaceae</taxon>
        <taxon>Papilionoideae</taxon>
        <taxon>50 kb inversion clade</taxon>
        <taxon>NPAAA clade</taxon>
        <taxon>Hologalegina</taxon>
        <taxon>IRL clade</taxon>
        <taxon>Trifolieae</taxon>
        <taxon>Trifolium</taxon>
    </lineage>
</organism>
<keyword evidence="3" id="KW-0732">Signal</keyword>
<dbReference type="PRINTS" id="PR00838">
    <property type="entry name" value="V5ALLERGEN"/>
</dbReference>
<dbReference type="InterPro" id="IPR035940">
    <property type="entry name" value="CAP_sf"/>
</dbReference>
<name>A0A2K3K8P9_TRIPR</name>
<evidence type="ECO:0000256" key="3">
    <source>
        <dbReference type="SAM" id="SignalP"/>
    </source>
</evidence>
<dbReference type="InterPro" id="IPR002413">
    <property type="entry name" value="V5_allergen-like"/>
</dbReference>
<dbReference type="PRINTS" id="PR00837">
    <property type="entry name" value="V5TPXLIKE"/>
</dbReference>
<protein>
    <submittedName>
        <fullName evidence="5">Pathogenesis-related protein 1b</fullName>
    </submittedName>
</protein>
<dbReference type="InterPro" id="IPR001283">
    <property type="entry name" value="CRISP-related"/>
</dbReference>
<feature type="signal peptide" evidence="3">
    <location>
        <begin position="1"/>
        <end position="23"/>
    </location>
</feature>
<evidence type="ECO:0000259" key="4">
    <source>
        <dbReference type="SMART" id="SM00198"/>
    </source>
</evidence>